<gene>
    <name evidence="2" type="ORF">QR680_012214</name>
</gene>
<dbReference type="AlphaFoldDB" id="A0AA39M057"/>
<evidence type="ECO:0000313" key="2">
    <source>
        <dbReference type="EMBL" id="KAK0415952.1"/>
    </source>
</evidence>
<evidence type="ECO:0000313" key="3">
    <source>
        <dbReference type="Proteomes" id="UP001175271"/>
    </source>
</evidence>
<sequence>MNPFAALLAPAPRKEENLPSNDFAQLSADIAYDVLHSTDIDNDMREVEGQWGDIAEVKKASNANWNFDQVHKFKYIPLPLEDLHGRLRLDFTKTAWFNADFGRECLEKMQPRFSEISIEVRRSSPKNLLEVPDHVKKFILRQLKSRHLVDFRCNISENLNIDGDILKLCTSDNCHRFEWHGNVSLRVVQSLFTHLKTRNLGPNLITRKFCLKIDRSNIPTIAEILRLQPIRGQMQHFKRLFNDRNPEMAVEIYVLRTGVIYIFLRKQDDHKMLWALREGLKRLQIQMEEVPDDEKDPSKPLETFDAALQRTLDGAAVCDDEEDGVGGDEDETSDEEEDVNM</sequence>
<organism evidence="2 3">
    <name type="scientific">Steinernema hermaphroditum</name>
    <dbReference type="NCBI Taxonomy" id="289476"/>
    <lineage>
        <taxon>Eukaryota</taxon>
        <taxon>Metazoa</taxon>
        <taxon>Ecdysozoa</taxon>
        <taxon>Nematoda</taxon>
        <taxon>Chromadorea</taxon>
        <taxon>Rhabditida</taxon>
        <taxon>Tylenchina</taxon>
        <taxon>Panagrolaimomorpha</taxon>
        <taxon>Strongyloidoidea</taxon>
        <taxon>Steinernematidae</taxon>
        <taxon>Steinernema</taxon>
    </lineage>
</organism>
<dbReference type="Proteomes" id="UP001175271">
    <property type="component" value="Unassembled WGS sequence"/>
</dbReference>
<protein>
    <submittedName>
        <fullName evidence="2">Uncharacterized protein</fullName>
    </submittedName>
</protein>
<reference evidence="2" key="1">
    <citation type="submission" date="2023-06" db="EMBL/GenBank/DDBJ databases">
        <title>Genomic analysis of the entomopathogenic nematode Steinernema hermaphroditum.</title>
        <authorList>
            <person name="Schwarz E.M."/>
            <person name="Heppert J.K."/>
            <person name="Baniya A."/>
            <person name="Schwartz H.T."/>
            <person name="Tan C.-H."/>
            <person name="Antoshechkin I."/>
            <person name="Sternberg P.W."/>
            <person name="Goodrich-Blair H."/>
            <person name="Dillman A.R."/>
        </authorList>
    </citation>
    <scope>NUCLEOTIDE SEQUENCE</scope>
    <source>
        <strain evidence="2">PS9179</strain>
        <tissue evidence="2">Whole animal</tissue>
    </source>
</reference>
<name>A0AA39M057_9BILA</name>
<dbReference type="EMBL" id="JAUCMV010000002">
    <property type="protein sequence ID" value="KAK0415952.1"/>
    <property type="molecule type" value="Genomic_DNA"/>
</dbReference>
<evidence type="ECO:0000256" key="1">
    <source>
        <dbReference type="SAM" id="MobiDB-lite"/>
    </source>
</evidence>
<accession>A0AA39M057</accession>
<proteinExistence type="predicted"/>
<feature type="compositionally biased region" description="Acidic residues" evidence="1">
    <location>
        <begin position="318"/>
        <end position="341"/>
    </location>
</feature>
<comment type="caution">
    <text evidence="2">The sequence shown here is derived from an EMBL/GenBank/DDBJ whole genome shotgun (WGS) entry which is preliminary data.</text>
</comment>
<keyword evidence="3" id="KW-1185">Reference proteome</keyword>
<feature type="region of interest" description="Disordered" evidence="1">
    <location>
        <begin position="315"/>
        <end position="341"/>
    </location>
</feature>